<evidence type="ECO:0000313" key="6">
    <source>
        <dbReference type="Proteomes" id="UP000295620"/>
    </source>
</evidence>
<reference evidence="5 6" key="1">
    <citation type="submission" date="2019-03" db="EMBL/GenBank/DDBJ databases">
        <title>Genomic Encyclopedia of Archaeal and Bacterial Type Strains, Phase II (KMG-II): from individual species to whole genera.</title>
        <authorList>
            <person name="Goeker M."/>
        </authorList>
    </citation>
    <scope>NUCLEOTIDE SEQUENCE [LARGE SCALE GENOMIC DNA]</scope>
    <source>
        <strain evidence="5 6">DSM 19035</strain>
    </source>
</reference>
<feature type="compositionally biased region" description="Basic and acidic residues" evidence="1">
    <location>
        <begin position="101"/>
        <end position="117"/>
    </location>
</feature>
<dbReference type="AlphaFoldDB" id="A0A4R6SRA3"/>
<dbReference type="PANTHER" id="PTHR11731:SF118">
    <property type="entry name" value="BLR1971 PROTEIN"/>
    <property type="match status" value="1"/>
</dbReference>
<feature type="domain" description="Dipeptidylpeptidase IV N-terminal" evidence="4">
    <location>
        <begin position="115"/>
        <end position="403"/>
    </location>
</feature>
<evidence type="ECO:0000259" key="3">
    <source>
        <dbReference type="Pfam" id="PF00326"/>
    </source>
</evidence>
<organism evidence="5 6">
    <name type="scientific">Pedobacter metabolipauper</name>
    <dbReference type="NCBI Taxonomy" id="425513"/>
    <lineage>
        <taxon>Bacteria</taxon>
        <taxon>Pseudomonadati</taxon>
        <taxon>Bacteroidota</taxon>
        <taxon>Sphingobacteriia</taxon>
        <taxon>Sphingobacteriales</taxon>
        <taxon>Sphingobacteriaceae</taxon>
        <taxon>Pedobacter</taxon>
    </lineage>
</organism>
<proteinExistence type="predicted"/>
<evidence type="ECO:0000259" key="4">
    <source>
        <dbReference type="Pfam" id="PF00930"/>
    </source>
</evidence>
<dbReference type="InterPro" id="IPR002469">
    <property type="entry name" value="Peptidase_S9B_N"/>
</dbReference>
<sequence>MKHFFLILLCTWSASLYAQQNYKPAHQELLNSYKRAAAMDTTVTKLITRSAVRANWAADGKTFWYRVNLPGNKAEYIQVDVAARTKAIIAEPKLPVPAQRSNDRYPRRNYDQGRAESPDKKYTALIKEGNIYVQSQASQEETPLTKDGTIAKPYGRMSWSPDSKTLVGYKTDPKETEKVYYLLSAVPGTTRAELKSNPYMQPGEDFTSFEMFLFNMENKTSKRVETDKIDFFGTPQLHWRKNDNTYFTFERRDRGHQRFRVIEVNTKTAQTKNIIDEKTNTFIYEQRIFTQYLPETHELIWTTEKDGYRHLYLVDERTGKEKRITKGNWVVRNIDSVDLIKREIWFRASGMDPAEDPYNIHYYRIGFDGRKTIDLTPATGNHNLSYSPDKTHFLDTYSQVNVAPVTTLTRTADGKKIMDVEKADLSAFSASGIRLPEVFVAKGRDGTTDIWGIMCRPSQLDSTRTYPVIEYIYAGPQDSFVPKTFMPYSEMQSLAELGFIVVQCDGMGTANRSKAFHDVCWKNLADAGFEDRILWIKALAGKYSYLDISKVGIYGTSAGGQNAGGAVLFHPEFYTSAVAACGCHDNRVDKQWWNEQWMGYPVGPHYEAQSNITNAAKLKGNLMLLVGEADTNVPPESTYRYADALIKAGKTFELIVVPGMGHSDGGPFGKNKKRDFFVKTLLGVDPPNRNIGELNP</sequence>
<evidence type="ECO:0000313" key="5">
    <source>
        <dbReference type="EMBL" id="TDQ06632.1"/>
    </source>
</evidence>
<evidence type="ECO:0000256" key="1">
    <source>
        <dbReference type="SAM" id="MobiDB-lite"/>
    </source>
</evidence>
<feature type="region of interest" description="Disordered" evidence="1">
    <location>
        <begin position="97"/>
        <end position="117"/>
    </location>
</feature>
<dbReference type="Pfam" id="PF00930">
    <property type="entry name" value="DPPIV_N"/>
    <property type="match status" value="1"/>
</dbReference>
<dbReference type="Gene3D" id="3.40.50.1820">
    <property type="entry name" value="alpha/beta hydrolase"/>
    <property type="match status" value="1"/>
</dbReference>
<dbReference type="RefSeq" id="WP_133578082.1">
    <property type="nucleotide sequence ID" value="NZ_SNYC01000008.1"/>
</dbReference>
<gene>
    <name evidence="5" type="ORF">ATK78_4291</name>
</gene>
<evidence type="ECO:0000256" key="2">
    <source>
        <dbReference type="SAM" id="SignalP"/>
    </source>
</evidence>
<dbReference type="SUPFAM" id="SSF82171">
    <property type="entry name" value="DPP6 N-terminal domain-like"/>
    <property type="match status" value="1"/>
</dbReference>
<dbReference type="GO" id="GO:0006508">
    <property type="term" value="P:proteolysis"/>
    <property type="evidence" value="ECO:0007669"/>
    <property type="project" value="InterPro"/>
</dbReference>
<dbReference type="EMBL" id="SNYC01000008">
    <property type="protein sequence ID" value="TDQ06632.1"/>
    <property type="molecule type" value="Genomic_DNA"/>
</dbReference>
<dbReference type="InterPro" id="IPR029058">
    <property type="entry name" value="AB_hydrolase_fold"/>
</dbReference>
<dbReference type="Gene3D" id="2.140.10.30">
    <property type="entry name" value="Dipeptidylpeptidase IV, N-terminal domain"/>
    <property type="match status" value="1"/>
</dbReference>
<dbReference type="GO" id="GO:0004177">
    <property type="term" value="F:aminopeptidase activity"/>
    <property type="evidence" value="ECO:0007669"/>
    <property type="project" value="UniProtKB-KW"/>
</dbReference>
<keyword evidence="5" id="KW-0378">Hydrolase</keyword>
<dbReference type="InterPro" id="IPR001375">
    <property type="entry name" value="Peptidase_S9_cat"/>
</dbReference>
<feature type="chain" id="PRO_5020872072" evidence="2">
    <location>
        <begin position="19"/>
        <end position="696"/>
    </location>
</feature>
<dbReference type="GO" id="GO:0008236">
    <property type="term" value="F:serine-type peptidase activity"/>
    <property type="evidence" value="ECO:0007669"/>
    <property type="project" value="InterPro"/>
</dbReference>
<keyword evidence="5" id="KW-0645">Protease</keyword>
<keyword evidence="2" id="KW-0732">Signal</keyword>
<dbReference type="Pfam" id="PF00326">
    <property type="entry name" value="Peptidase_S9"/>
    <property type="match status" value="1"/>
</dbReference>
<dbReference type="SUPFAM" id="SSF53474">
    <property type="entry name" value="alpha/beta-Hydrolases"/>
    <property type="match status" value="1"/>
</dbReference>
<accession>A0A4R6SRA3</accession>
<feature type="domain" description="Peptidase S9 prolyl oligopeptidase catalytic" evidence="3">
    <location>
        <begin position="489"/>
        <end position="671"/>
    </location>
</feature>
<name>A0A4R6SRA3_9SPHI</name>
<dbReference type="PANTHER" id="PTHR11731">
    <property type="entry name" value="PROTEASE FAMILY S9B,C DIPEPTIDYL-PEPTIDASE IV-RELATED"/>
    <property type="match status" value="1"/>
</dbReference>
<keyword evidence="5" id="KW-0031">Aminopeptidase</keyword>
<dbReference type="Proteomes" id="UP000295620">
    <property type="component" value="Unassembled WGS sequence"/>
</dbReference>
<feature type="signal peptide" evidence="2">
    <location>
        <begin position="1"/>
        <end position="18"/>
    </location>
</feature>
<comment type="caution">
    <text evidence="5">The sequence shown here is derived from an EMBL/GenBank/DDBJ whole genome shotgun (WGS) entry which is preliminary data.</text>
</comment>
<protein>
    <submittedName>
        <fullName evidence="5">Dipeptidyl aminopeptidase/acylaminoacyl peptidase</fullName>
    </submittedName>
</protein>
<dbReference type="InterPro" id="IPR050278">
    <property type="entry name" value="Serine_Prot_S9B/DPPIV"/>
</dbReference>
<dbReference type="OrthoDB" id="9777457at2"/>
<keyword evidence="6" id="KW-1185">Reference proteome</keyword>